<dbReference type="STRING" id="717774.Marme_4089"/>
<dbReference type="InterPro" id="IPR036188">
    <property type="entry name" value="FAD/NAD-bd_sf"/>
</dbReference>
<evidence type="ECO:0000259" key="1">
    <source>
        <dbReference type="Pfam" id="PF01494"/>
    </source>
</evidence>
<dbReference type="KEGG" id="mme:Marme_4089"/>
<proteinExistence type="predicted"/>
<dbReference type="OrthoDB" id="103324at2"/>
<dbReference type="AlphaFoldDB" id="F2K075"/>
<protein>
    <submittedName>
        <fullName evidence="2">Fumarate reductase/succinate dehydrogenase flavoprotein domain protein</fullName>
    </submittedName>
</protein>
<dbReference type="HOGENOM" id="CLU_024648_4_0_6"/>
<gene>
    <name evidence="2" type="ordered locus">Marme_4089</name>
</gene>
<dbReference type="InterPro" id="IPR002938">
    <property type="entry name" value="FAD-bd"/>
</dbReference>
<evidence type="ECO:0000313" key="3">
    <source>
        <dbReference type="Proteomes" id="UP000001062"/>
    </source>
</evidence>
<evidence type="ECO:0000313" key="2">
    <source>
        <dbReference type="EMBL" id="ADZ93289.1"/>
    </source>
</evidence>
<feature type="domain" description="FAD-binding" evidence="1">
    <location>
        <begin position="7"/>
        <end position="323"/>
    </location>
</feature>
<dbReference type="InterPro" id="IPR050816">
    <property type="entry name" value="Flavin-dep_Halogenase_NPB"/>
</dbReference>
<dbReference type="EMBL" id="CP002583">
    <property type="protein sequence ID" value="ADZ93289.1"/>
    <property type="molecule type" value="Genomic_DNA"/>
</dbReference>
<dbReference type="Gene3D" id="3.50.50.60">
    <property type="entry name" value="FAD/NAD(P)-binding domain"/>
    <property type="match status" value="1"/>
</dbReference>
<keyword evidence="3" id="KW-1185">Reference proteome</keyword>
<dbReference type="PANTHER" id="PTHR43747">
    <property type="entry name" value="FAD-BINDING PROTEIN"/>
    <property type="match status" value="1"/>
</dbReference>
<dbReference type="PANTHER" id="PTHR43747:SF1">
    <property type="entry name" value="SLR1998 PROTEIN"/>
    <property type="match status" value="1"/>
</dbReference>
<dbReference type="GO" id="GO:0071949">
    <property type="term" value="F:FAD binding"/>
    <property type="evidence" value="ECO:0007669"/>
    <property type="project" value="InterPro"/>
</dbReference>
<dbReference type="SUPFAM" id="SSF51905">
    <property type="entry name" value="FAD/NAD(P)-binding domain"/>
    <property type="match status" value="1"/>
</dbReference>
<sequence length="410" mass="46141">MNTNANYDVVIIGSGPAGSLCGIECRKKGLSVLCIEKDEFPRFHIGESLTGNAGQIITDLGLYDKMEEAEFPNKLGVNVIGSLSKNEFFIPILAKTWQVRRSSFDKMLKEKALEHGVEYQTGMVTDVLRDGEKVVGATYKTAAGSQNVNSKVLVDASGQTTFLSRKGVAGKRKVEFFSQQIASFAHFENVERDLPPFSTNTTILYSKQYHWSWIIPISPTTDSLGVVIPKDLYYKECNSPEAAIEWGMNNISPELKRRFKNAEQVEASQSMADFSYRIEPFVGDGWLCIGDSHRFLDPIFSYGVSFGMKEGIRSAEAIATSIQTGDWKTPFYAFRDWSNKGQQIAADLIRYFWIYPIFFGYQMQNPDLRDEVIRLLGGCCFDCEGWKAPSIFSNAIKEYDRKQMETKIAS</sequence>
<dbReference type="eggNOG" id="COG0644">
    <property type="taxonomic scope" value="Bacteria"/>
</dbReference>
<reference evidence="2 3" key="1">
    <citation type="journal article" date="2012" name="Stand. Genomic Sci.">
        <title>Complete genome sequence of the melanogenic marine bacterium Marinomonas mediterranea type strain (MMB-1(T)).</title>
        <authorList>
            <person name="Lucas-Elio P."/>
            <person name="Goodwin L."/>
            <person name="Woyke T."/>
            <person name="Pitluck S."/>
            <person name="Nolan M."/>
            <person name="Kyrpides N.C."/>
            <person name="Detter J.C."/>
            <person name="Copeland A."/>
            <person name="Teshima H."/>
            <person name="Bruce D."/>
            <person name="Detter C."/>
            <person name="Tapia R."/>
            <person name="Han S."/>
            <person name="Land M.L."/>
            <person name="Ivanova N."/>
            <person name="Mikhailova N."/>
            <person name="Johnston A.W."/>
            <person name="Sanchez-Amat A."/>
        </authorList>
    </citation>
    <scope>NUCLEOTIDE SEQUENCE [LARGE SCALE GENOMIC DNA]</scope>
    <source>
        <strain evidence="3">ATCC 700492 / JCM 21426 / NBRC 103028 / MMB-1</strain>
    </source>
</reference>
<name>F2K075_MARM1</name>
<dbReference type="PATRIC" id="fig|717774.3.peg.4232"/>
<dbReference type="Proteomes" id="UP000001062">
    <property type="component" value="Chromosome"/>
</dbReference>
<accession>F2K075</accession>
<dbReference type="Pfam" id="PF01494">
    <property type="entry name" value="FAD_binding_3"/>
    <property type="match status" value="1"/>
</dbReference>
<dbReference type="RefSeq" id="WP_013663191.1">
    <property type="nucleotide sequence ID" value="NC_015276.1"/>
</dbReference>
<organism evidence="2 3">
    <name type="scientific">Marinomonas mediterranea (strain ATCC 700492 / JCM 21426 / NBRC 103028 / MMB-1)</name>
    <dbReference type="NCBI Taxonomy" id="717774"/>
    <lineage>
        <taxon>Bacteria</taxon>
        <taxon>Pseudomonadati</taxon>
        <taxon>Pseudomonadota</taxon>
        <taxon>Gammaproteobacteria</taxon>
        <taxon>Oceanospirillales</taxon>
        <taxon>Oceanospirillaceae</taxon>
        <taxon>Marinomonas</taxon>
    </lineage>
</organism>